<feature type="domain" description="HTH tetR-type" evidence="6">
    <location>
        <begin position="16"/>
        <end position="76"/>
    </location>
</feature>
<dbReference type="InterPro" id="IPR050109">
    <property type="entry name" value="HTH-type_TetR-like_transc_reg"/>
</dbReference>
<dbReference type="EMBL" id="JANLCJ010000011">
    <property type="protein sequence ID" value="MCS5736054.1"/>
    <property type="molecule type" value="Genomic_DNA"/>
</dbReference>
<evidence type="ECO:0000256" key="3">
    <source>
        <dbReference type="ARBA" id="ARBA00023163"/>
    </source>
</evidence>
<dbReference type="Proteomes" id="UP001165586">
    <property type="component" value="Unassembled WGS sequence"/>
</dbReference>
<protein>
    <submittedName>
        <fullName evidence="7">TetR/AcrR family transcriptional regulator</fullName>
    </submittedName>
</protein>
<keyword evidence="8" id="KW-1185">Reference proteome</keyword>
<dbReference type="InterPro" id="IPR009057">
    <property type="entry name" value="Homeodomain-like_sf"/>
</dbReference>
<dbReference type="InterPro" id="IPR001647">
    <property type="entry name" value="HTH_TetR"/>
</dbReference>
<dbReference type="RefSeq" id="WP_259541740.1">
    <property type="nucleotide sequence ID" value="NZ_JANLCJ010000011.1"/>
</dbReference>
<dbReference type="PANTHER" id="PTHR30055">
    <property type="entry name" value="HTH-TYPE TRANSCRIPTIONAL REGULATOR RUTR"/>
    <property type="match status" value="1"/>
</dbReference>
<evidence type="ECO:0000259" key="6">
    <source>
        <dbReference type="PROSITE" id="PS50977"/>
    </source>
</evidence>
<dbReference type="InterPro" id="IPR023772">
    <property type="entry name" value="DNA-bd_HTH_TetR-type_CS"/>
</dbReference>
<evidence type="ECO:0000256" key="4">
    <source>
        <dbReference type="PROSITE-ProRule" id="PRU00335"/>
    </source>
</evidence>
<dbReference type="Gene3D" id="1.10.10.60">
    <property type="entry name" value="Homeodomain-like"/>
    <property type="match status" value="1"/>
</dbReference>
<reference evidence="7" key="1">
    <citation type="submission" date="2022-08" db="EMBL/GenBank/DDBJ databases">
        <authorList>
            <person name="Deng Y."/>
            <person name="Han X.-F."/>
            <person name="Zhang Y.-Q."/>
        </authorList>
    </citation>
    <scope>NUCLEOTIDE SEQUENCE</scope>
    <source>
        <strain evidence="7">CPCC 203386</strain>
    </source>
</reference>
<evidence type="ECO:0000313" key="7">
    <source>
        <dbReference type="EMBL" id="MCS5736054.1"/>
    </source>
</evidence>
<sequence length="218" mass="23862">MQETYGTGGLRERKRAQTADAIHLAAAGLVLERGLEATTIDAISERADVSNRTFFNYFPSKEDAVLGIDEQAVAAELDRVRDSTGDPVRATFDLIYAVFEASGGRHKNAALTREVLQKHPSLMTRQMVRVAELEDRLSAIVAGWLGDDPRFAGDTESQRLDEARVILGICLATVRVSMKKWASQTDGDPGGAASAPTDPRTTYERAITTLRTVLEKLR</sequence>
<comment type="caution">
    <text evidence="7">The sequence shown here is derived from an EMBL/GenBank/DDBJ whole genome shotgun (WGS) entry which is preliminary data.</text>
</comment>
<organism evidence="7 8">
    <name type="scientific">Herbiconiux daphne</name>
    <dbReference type="NCBI Taxonomy" id="2970914"/>
    <lineage>
        <taxon>Bacteria</taxon>
        <taxon>Bacillati</taxon>
        <taxon>Actinomycetota</taxon>
        <taxon>Actinomycetes</taxon>
        <taxon>Micrococcales</taxon>
        <taxon>Microbacteriaceae</taxon>
        <taxon>Herbiconiux</taxon>
    </lineage>
</organism>
<feature type="DNA-binding region" description="H-T-H motif" evidence="4">
    <location>
        <begin position="39"/>
        <end position="58"/>
    </location>
</feature>
<gene>
    <name evidence="7" type="ORF">N1032_20135</name>
</gene>
<dbReference type="Gene3D" id="1.10.357.10">
    <property type="entry name" value="Tetracycline Repressor, domain 2"/>
    <property type="match status" value="1"/>
</dbReference>
<keyword evidence="1" id="KW-0805">Transcription regulation</keyword>
<evidence type="ECO:0000256" key="5">
    <source>
        <dbReference type="SAM" id="MobiDB-lite"/>
    </source>
</evidence>
<name>A0ABT2H801_9MICO</name>
<dbReference type="PROSITE" id="PS50977">
    <property type="entry name" value="HTH_TETR_2"/>
    <property type="match status" value="1"/>
</dbReference>
<evidence type="ECO:0000256" key="2">
    <source>
        <dbReference type="ARBA" id="ARBA00023125"/>
    </source>
</evidence>
<keyword evidence="3" id="KW-0804">Transcription</keyword>
<dbReference type="Pfam" id="PF00440">
    <property type="entry name" value="TetR_N"/>
    <property type="match status" value="1"/>
</dbReference>
<dbReference type="PANTHER" id="PTHR30055:SF238">
    <property type="entry name" value="MYCOFACTOCIN BIOSYNTHESIS TRANSCRIPTIONAL REGULATOR MFTR-RELATED"/>
    <property type="match status" value="1"/>
</dbReference>
<dbReference type="PROSITE" id="PS01081">
    <property type="entry name" value="HTH_TETR_1"/>
    <property type="match status" value="1"/>
</dbReference>
<proteinExistence type="predicted"/>
<evidence type="ECO:0000256" key="1">
    <source>
        <dbReference type="ARBA" id="ARBA00023015"/>
    </source>
</evidence>
<accession>A0ABT2H801</accession>
<dbReference type="SUPFAM" id="SSF46689">
    <property type="entry name" value="Homeodomain-like"/>
    <property type="match status" value="1"/>
</dbReference>
<evidence type="ECO:0000313" key="8">
    <source>
        <dbReference type="Proteomes" id="UP001165586"/>
    </source>
</evidence>
<keyword evidence="2 4" id="KW-0238">DNA-binding</keyword>
<feature type="region of interest" description="Disordered" evidence="5">
    <location>
        <begin position="182"/>
        <end position="202"/>
    </location>
</feature>